<evidence type="ECO:0000313" key="4">
    <source>
        <dbReference type="EMBL" id="SNR90337.1"/>
    </source>
</evidence>
<dbReference type="Proteomes" id="UP000198379">
    <property type="component" value="Unassembled WGS sequence"/>
</dbReference>
<dbReference type="InterPro" id="IPR056394">
    <property type="entry name" value="AprA-like_N"/>
</dbReference>
<evidence type="ECO:0000259" key="2">
    <source>
        <dbReference type="Pfam" id="PF23526"/>
    </source>
</evidence>
<accession>A0A239A3V7</accession>
<keyword evidence="5" id="KW-1185">Reference proteome</keyword>
<dbReference type="RefSeq" id="WP_089371950.1">
    <property type="nucleotide sequence ID" value="NZ_BMEP01000007.1"/>
</dbReference>
<dbReference type="Pfam" id="PF23589">
    <property type="entry name" value="WHD_AprA"/>
    <property type="match status" value="1"/>
</dbReference>
<dbReference type="InterPro" id="IPR056395">
    <property type="entry name" value="WH_AprA"/>
</dbReference>
<dbReference type="SUPFAM" id="SSF53335">
    <property type="entry name" value="S-adenosyl-L-methionine-dependent methyltransferases"/>
    <property type="match status" value="1"/>
</dbReference>
<feature type="domain" description="AprA-like MT2-like" evidence="1">
    <location>
        <begin position="269"/>
        <end position="533"/>
    </location>
</feature>
<evidence type="ECO:0000259" key="1">
    <source>
        <dbReference type="Pfam" id="PF23525"/>
    </source>
</evidence>
<dbReference type="EMBL" id="FZNY01000004">
    <property type="protein sequence ID" value="SNR90337.1"/>
    <property type="molecule type" value="Genomic_DNA"/>
</dbReference>
<organism evidence="4 5">
    <name type="scientific">Dokdonia pacifica</name>
    <dbReference type="NCBI Taxonomy" id="1627892"/>
    <lineage>
        <taxon>Bacteria</taxon>
        <taxon>Pseudomonadati</taxon>
        <taxon>Bacteroidota</taxon>
        <taxon>Flavobacteriia</taxon>
        <taxon>Flavobacteriales</taxon>
        <taxon>Flavobacteriaceae</taxon>
        <taxon>Dokdonia</taxon>
    </lineage>
</organism>
<feature type="domain" description="AprA winged helix" evidence="3">
    <location>
        <begin position="162"/>
        <end position="256"/>
    </location>
</feature>
<sequence>MTTKKNNALYRSDLFRHLDGIVTAPVAYELHAKGITTQLLKEDSCLLSELTRTYNANEGYLNVALRVLCSQGWLQQSIQNNGDDVLYSKTASSEIAFGLFHLYEDVVNLQKFSGKFHDRKFEAAPFQMLKKIFTSFKKNYGITISNDNAIATVQYQVLKHIEGIILGPTLVHLAMGGMFHKYFMQASFKPEEFHKDAAHFKELLDILCYFELFASHNGTYEFTEKGLFYAKRASAYGVTVSYIPTFRKLDELLFGNAKAAKEAGDGNKEGHVDRAMNVWGSGGAHASYFKVVDEIIIHLFNKPIEEQPKGILDMGCGNGAFLIHLYNVIEKQTLRGRMLDEHPLILVGADYNEAALSITKANLVQAEIWAKVVWGDIGDPDRLAKDLQDNYGIALGELLNVRSFLDHNRIWKMPESRLEKRISDSTGAYVFEGERMSNDQVEDSLLEHIEKWAPYVSTFGLLVIELHTVPPEIVAKHIGKTAVTAYDATHGFSDQYIVEVPVFYKILAEAGLHPDQRLGQKFPNSELAAVTVNLFRRE</sequence>
<feature type="domain" description="AprA-like N-terminal" evidence="2">
    <location>
        <begin position="10"/>
        <end position="76"/>
    </location>
</feature>
<gene>
    <name evidence="4" type="ORF">SAMN06265376_104137</name>
</gene>
<dbReference type="OrthoDB" id="844312at2"/>
<name>A0A239A3V7_9FLAO</name>
<dbReference type="Pfam" id="PF23525">
    <property type="entry name" value="Methyltransf_36"/>
    <property type="match status" value="1"/>
</dbReference>
<dbReference type="Pfam" id="PF23526">
    <property type="entry name" value="AprA_N"/>
    <property type="match status" value="1"/>
</dbReference>
<dbReference type="Gene3D" id="3.40.50.150">
    <property type="entry name" value="Vaccinia Virus protein VP39"/>
    <property type="match status" value="1"/>
</dbReference>
<evidence type="ECO:0000313" key="5">
    <source>
        <dbReference type="Proteomes" id="UP000198379"/>
    </source>
</evidence>
<proteinExistence type="predicted"/>
<evidence type="ECO:0008006" key="6">
    <source>
        <dbReference type="Google" id="ProtNLM"/>
    </source>
</evidence>
<protein>
    <recommendedName>
        <fullName evidence="6">Polyketide synthase</fullName>
    </recommendedName>
</protein>
<evidence type="ECO:0000259" key="3">
    <source>
        <dbReference type="Pfam" id="PF23589"/>
    </source>
</evidence>
<dbReference type="InterPro" id="IPR029063">
    <property type="entry name" value="SAM-dependent_MTases_sf"/>
</dbReference>
<reference evidence="4 5" key="1">
    <citation type="submission" date="2017-06" db="EMBL/GenBank/DDBJ databases">
        <authorList>
            <person name="Kim H.J."/>
            <person name="Triplett B.A."/>
        </authorList>
    </citation>
    <scope>NUCLEOTIDE SEQUENCE [LARGE SCALE GENOMIC DNA]</scope>
    <source>
        <strain evidence="4 5">DSM 25597</strain>
    </source>
</reference>
<dbReference type="AlphaFoldDB" id="A0A239A3V7"/>
<dbReference type="InterPro" id="IPR056393">
    <property type="entry name" value="AprA-like_MT2"/>
</dbReference>